<dbReference type="Ensembl" id="ENSACDT00005021050.1">
    <property type="protein sequence ID" value="ENSACDP00005017527.1"/>
    <property type="gene ID" value="ENSACDG00005012771.1"/>
</dbReference>
<evidence type="ECO:0000313" key="1">
    <source>
        <dbReference type="Ensembl" id="ENSACDP00005017527.1"/>
    </source>
</evidence>
<sequence>QQPWKKGPLLLKQGAGWGWVLLTADSSPELEAAFLLEAQGWCLLISTRSLLSPGLSCPAETQGVSGSRALQTLQVAACSSQEAQVTGTTGSCHLTAFWLASVWFEGVSSGLLVFLTSLPSELGPATELF</sequence>
<reference evidence="1" key="1">
    <citation type="submission" date="2025-08" db="UniProtKB">
        <authorList>
            <consortium name="Ensembl"/>
        </authorList>
    </citation>
    <scope>IDENTIFICATION</scope>
</reference>
<protein>
    <submittedName>
        <fullName evidence="1">Uncharacterized protein</fullName>
    </submittedName>
</protein>
<dbReference type="Proteomes" id="UP000694521">
    <property type="component" value="Unplaced"/>
</dbReference>
<keyword evidence="2" id="KW-1185">Reference proteome</keyword>
<proteinExistence type="predicted"/>
<organism evidence="1 2">
    <name type="scientific">Anser cygnoides</name>
    <name type="common">Swan goose</name>
    <dbReference type="NCBI Taxonomy" id="8845"/>
    <lineage>
        <taxon>Eukaryota</taxon>
        <taxon>Metazoa</taxon>
        <taxon>Chordata</taxon>
        <taxon>Craniata</taxon>
        <taxon>Vertebrata</taxon>
        <taxon>Euteleostomi</taxon>
        <taxon>Archelosauria</taxon>
        <taxon>Archosauria</taxon>
        <taxon>Dinosauria</taxon>
        <taxon>Saurischia</taxon>
        <taxon>Theropoda</taxon>
        <taxon>Coelurosauria</taxon>
        <taxon>Aves</taxon>
        <taxon>Neognathae</taxon>
        <taxon>Galloanserae</taxon>
        <taxon>Anseriformes</taxon>
        <taxon>Anatidae</taxon>
        <taxon>Anserinae</taxon>
        <taxon>Anser</taxon>
    </lineage>
</organism>
<dbReference type="AlphaFoldDB" id="A0A8B9EAG7"/>
<accession>A0A8B9EAG7</accession>
<evidence type="ECO:0000313" key="2">
    <source>
        <dbReference type="Proteomes" id="UP000694521"/>
    </source>
</evidence>
<reference evidence="1" key="2">
    <citation type="submission" date="2025-09" db="UniProtKB">
        <authorList>
            <consortium name="Ensembl"/>
        </authorList>
    </citation>
    <scope>IDENTIFICATION</scope>
</reference>
<name>A0A8B9EAG7_ANSCY</name>